<keyword evidence="1" id="KW-1133">Transmembrane helix</keyword>
<dbReference type="RefSeq" id="WP_143120703.1">
    <property type="nucleotide sequence ID" value="NZ_FONG01000028.1"/>
</dbReference>
<gene>
    <name evidence="2" type="ORF">SAMN05216251_12872</name>
</gene>
<sequence>MEQHNAAPRMVGGLGDDCAAQLDKPQRPGALDLAFEEDVPVSAIGVVLVKAVLVTHVVTLPPLIVILAQWLTGNSISTALAVGTIVLAMFVYSAVLFCGRVTEPVAEWRVLLDEHRHRAADVFQEITVALQDLHSAPSVAAQSVQPESGENATYRLRLTEGNYQAYVTVFPQGSALYVGWTMWSSRRGYLLLGQFFNGILVSFLRRDADERRVIRGVRPRAMAEAVQLACLQSLSAGAVKNGSVAGTTDSPATPTLV</sequence>
<reference evidence="2 3" key="1">
    <citation type="submission" date="2016-10" db="EMBL/GenBank/DDBJ databases">
        <authorList>
            <person name="de Groot N.N."/>
        </authorList>
    </citation>
    <scope>NUCLEOTIDE SEQUENCE [LARGE SCALE GENOMIC DNA]</scope>
    <source>
        <strain evidence="2 3">CGMCC 4.3510</strain>
    </source>
</reference>
<keyword evidence="1" id="KW-0812">Transmembrane</keyword>
<feature type="transmembrane region" description="Helical" evidence="1">
    <location>
        <begin position="41"/>
        <end position="67"/>
    </location>
</feature>
<evidence type="ECO:0000313" key="2">
    <source>
        <dbReference type="EMBL" id="SFF77799.1"/>
    </source>
</evidence>
<accession>A0A1I2LH76</accession>
<dbReference type="Proteomes" id="UP000199323">
    <property type="component" value="Unassembled WGS sequence"/>
</dbReference>
<dbReference type="OrthoDB" id="3291473at2"/>
<dbReference type="AlphaFoldDB" id="A0A1I2LH76"/>
<dbReference type="EMBL" id="FONG01000028">
    <property type="protein sequence ID" value="SFF77799.1"/>
    <property type="molecule type" value="Genomic_DNA"/>
</dbReference>
<feature type="transmembrane region" description="Helical" evidence="1">
    <location>
        <begin position="79"/>
        <end position="102"/>
    </location>
</feature>
<keyword evidence="3" id="KW-1185">Reference proteome</keyword>
<name>A0A1I2LH76_9ACTN</name>
<keyword evidence="1" id="KW-0472">Membrane</keyword>
<evidence type="ECO:0000313" key="3">
    <source>
        <dbReference type="Proteomes" id="UP000199323"/>
    </source>
</evidence>
<protein>
    <submittedName>
        <fullName evidence="2">Uncharacterized protein</fullName>
    </submittedName>
</protein>
<evidence type="ECO:0000256" key="1">
    <source>
        <dbReference type="SAM" id="Phobius"/>
    </source>
</evidence>
<organism evidence="2 3">
    <name type="scientific">Actinacidiphila alni</name>
    <dbReference type="NCBI Taxonomy" id="380248"/>
    <lineage>
        <taxon>Bacteria</taxon>
        <taxon>Bacillati</taxon>
        <taxon>Actinomycetota</taxon>
        <taxon>Actinomycetes</taxon>
        <taxon>Kitasatosporales</taxon>
        <taxon>Streptomycetaceae</taxon>
        <taxon>Actinacidiphila</taxon>
    </lineage>
</organism>
<proteinExistence type="predicted"/>